<dbReference type="SUPFAM" id="SSF56059">
    <property type="entry name" value="Glutathione synthetase ATP-binding domain-like"/>
    <property type="match status" value="1"/>
</dbReference>
<gene>
    <name evidence="1" type="ORF">LXN57_05280</name>
</gene>
<accession>A0ABT0XT70</accession>
<protein>
    <submittedName>
        <fullName evidence="1">STM4014 family protein</fullName>
    </submittedName>
</protein>
<proteinExistence type="predicted"/>
<dbReference type="Proteomes" id="UP001523216">
    <property type="component" value="Unassembled WGS sequence"/>
</dbReference>
<dbReference type="NCBIfam" id="NF038074">
    <property type="entry name" value="fam_STM4014"/>
    <property type="match status" value="1"/>
</dbReference>
<name>A0ABT0XT70_9ACTN</name>
<evidence type="ECO:0000313" key="2">
    <source>
        <dbReference type="Proteomes" id="UP001523216"/>
    </source>
</evidence>
<keyword evidence="2" id="KW-1185">Reference proteome</keyword>
<evidence type="ECO:0000313" key="1">
    <source>
        <dbReference type="EMBL" id="MCM4076978.1"/>
    </source>
</evidence>
<dbReference type="Gene3D" id="3.30.470.20">
    <property type="entry name" value="ATP-grasp fold, B domain"/>
    <property type="match status" value="1"/>
</dbReference>
<dbReference type="InterPro" id="IPR047778">
    <property type="entry name" value="STM4014-like"/>
</dbReference>
<organism evidence="1 2">
    <name type="scientific">Paractinoplanes hotanensis</name>
    <dbReference type="NCBI Taxonomy" id="2906497"/>
    <lineage>
        <taxon>Bacteria</taxon>
        <taxon>Bacillati</taxon>
        <taxon>Actinomycetota</taxon>
        <taxon>Actinomycetes</taxon>
        <taxon>Micromonosporales</taxon>
        <taxon>Micromonosporaceae</taxon>
        <taxon>Paractinoplanes</taxon>
    </lineage>
</organism>
<reference evidence="1 2" key="1">
    <citation type="submission" date="2022-06" db="EMBL/GenBank/DDBJ databases">
        <title>Actinoplanes abujensis sp. nov., isolated from Nigerian arid soil.</title>
        <authorList>
            <person name="Ding P."/>
        </authorList>
    </citation>
    <scope>NUCLEOTIDE SEQUENCE [LARGE SCALE GENOMIC DNA]</scope>
    <source>
        <strain evidence="2">TRM88002</strain>
    </source>
</reference>
<comment type="caution">
    <text evidence="1">The sequence shown here is derived from an EMBL/GenBank/DDBJ whole genome shotgun (WGS) entry which is preliminary data.</text>
</comment>
<dbReference type="RefSeq" id="WP_251796837.1">
    <property type="nucleotide sequence ID" value="NZ_JAMQOL010000006.1"/>
</dbReference>
<sequence length="348" mass="35969">MMRLAVVGNPGNRRVALFAAAVARAGLPAPAVYPWHSVLSGGPVPGVGETVRVDSPGEDAEVDRLLRGAATAAAPGEIVGGAAAYAGLGVALDRIASGGGRLLNPPGDILAMSDKRRCHALLHEAGIPVPPALPPIDGYASLRAAMRASGWARVFVKPAHGSSASGVLALAVAGSRIQATTSVETGDDGRLYNNLRVRRYEDEAAIARIVDRLAPDGLHVERWYPKASLGDRVLDLRVLMIAGSPSHVVARAGRTPLTNLHLGNSRGDVAAVRAAAGPKAWAEAMATCASVAECFPGSLHVGVDLMFRSGWRGHAVAEVNAFGDLLVGLDTYDAEVAALDRWAGACMS</sequence>
<dbReference type="EMBL" id="JAMQOL010000006">
    <property type="protein sequence ID" value="MCM4076978.1"/>
    <property type="molecule type" value="Genomic_DNA"/>
</dbReference>